<dbReference type="InterPro" id="IPR002347">
    <property type="entry name" value="SDR_fam"/>
</dbReference>
<name>A0A2G5H7D8_CERBT</name>
<evidence type="ECO:0000256" key="2">
    <source>
        <dbReference type="ARBA" id="ARBA00022857"/>
    </source>
</evidence>
<dbReference type="PRINTS" id="PR00081">
    <property type="entry name" value="GDHRDH"/>
</dbReference>
<reference evidence="4 6" key="1">
    <citation type="submission" date="2015-10" db="EMBL/GenBank/DDBJ databases">
        <title>The cercosporin biosynthetic gene cluster was horizontally transferred to several fungal lineages and shown to be expanded in Cercospora beticola based on microsynteny with recipient genomes.</title>
        <authorList>
            <person name="De Jonge R."/>
            <person name="Ebert M.K."/>
            <person name="Suttle J.C."/>
            <person name="Jurick Ii W.M."/>
            <person name="Secor G.A."/>
            <person name="Thomma B.P."/>
            <person name="Van De Peer Y."/>
            <person name="Bolton M.D."/>
        </authorList>
    </citation>
    <scope>NUCLEOTIDE SEQUENCE [LARGE SCALE GENOMIC DNA]</scope>
    <source>
        <strain evidence="4 6">09-40</strain>
    </source>
</reference>
<dbReference type="InterPro" id="IPR036291">
    <property type="entry name" value="NAD(P)-bd_dom_sf"/>
</dbReference>
<dbReference type="PANTHER" id="PTHR42760">
    <property type="entry name" value="SHORT-CHAIN DEHYDROGENASES/REDUCTASES FAMILY MEMBER"/>
    <property type="match status" value="1"/>
</dbReference>
<evidence type="ECO:0000256" key="1">
    <source>
        <dbReference type="ARBA" id="ARBA00006484"/>
    </source>
</evidence>
<keyword evidence="7" id="KW-1185">Reference proteome</keyword>
<evidence type="ECO:0000256" key="3">
    <source>
        <dbReference type="ARBA" id="ARBA00023002"/>
    </source>
</evidence>
<dbReference type="Gene3D" id="3.40.50.720">
    <property type="entry name" value="NAD(P)-binding Rossmann-like Domain"/>
    <property type="match status" value="1"/>
</dbReference>
<dbReference type="PANTHER" id="PTHR42760:SF5">
    <property type="entry name" value="2-DEHYDRO-3-DEOXY-D-GLUCONATE 5-DEHYDROGENASE"/>
    <property type="match status" value="1"/>
</dbReference>
<evidence type="ECO:0000313" key="5">
    <source>
        <dbReference type="EMBL" id="WPB02728.1"/>
    </source>
</evidence>
<evidence type="ECO:0000313" key="7">
    <source>
        <dbReference type="Proteomes" id="UP001302367"/>
    </source>
</evidence>
<dbReference type="PROSITE" id="PS00061">
    <property type="entry name" value="ADH_SHORT"/>
    <property type="match status" value="1"/>
</dbReference>
<reference evidence="5 7" key="2">
    <citation type="submission" date="2023-09" db="EMBL/GenBank/DDBJ databases">
        <title>Complete-Gapless Cercospora beticola genome.</title>
        <authorList>
            <person name="Wyatt N.A."/>
            <person name="Spanner R.E."/>
            <person name="Bolton M.D."/>
        </authorList>
    </citation>
    <scope>NUCLEOTIDE SEQUENCE [LARGE SCALE GENOMIC DNA]</scope>
    <source>
        <strain evidence="5">Cb09-40</strain>
    </source>
</reference>
<dbReference type="InterPro" id="IPR020904">
    <property type="entry name" value="Sc_DH/Rdtase_CS"/>
</dbReference>
<dbReference type="FunFam" id="3.40.50.720:FF:000084">
    <property type="entry name" value="Short-chain dehydrogenase reductase"/>
    <property type="match status" value="1"/>
</dbReference>
<evidence type="ECO:0000313" key="4">
    <source>
        <dbReference type="EMBL" id="PIA88456.1"/>
    </source>
</evidence>
<protein>
    <submittedName>
        <fullName evidence="4">2-dehydro-3-deoxy-D-gluconate 5-dehydrogenase</fullName>
    </submittedName>
</protein>
<comment type="similarity">
    <text evidence="1">Belongs to the short-chain dehydrogenases/reductases (SDR) family.</text>
</comment>
<sequence length="269" mass="28467">MASAPAAPIVNPAELFSLAGKTAIVTGGTGGLGTAMTMALASGGADIVSIELAGDPGAENLKTSVEAAGRNLKQYRCDVKDSKQLRACYEKIWADGIKADILLNCAGIQRRAEAEDFTDEQIEDVLDINLKATLVSCQEFAKPLLKEGRPGKIINIASIISFIGGKNITPYAASKGGVMQLSKAFSNEWASKGINVNSIHPGYFTTPLTEQYQTDPKYKAFNDYVIMRTPMKRWGNPVDLSGAVIFLASGASDFVSGTGITVDGGWTGH</sequence>
<organism evidence="4 6">
    <name type="scientific">Cercospora beticola</name>
    <name type="common">Sugarbeet leaf spot fungus</name>
    <dbReference type="NCBI Taxonomy" id="122368"/>
    <lineage>
        <taxon>Eukaryota</taxon>
        <taxon>Fungi</taxon>
        <taxon>Dikarya</taxon>
        <taxon>Ascomycota</taxon>
        <taxon>Pezizomycotina</taxon>
        <taxon>Dothideomycetes</taxon>
        <taxon>Dothideomycetidae</taxon>
        <taxon>Mycosphaerellales</taxon>
        <taxon>Mycosphaerellaceae</taxon>
        <taxon>Cercospora</taxon>
    </lineage>
</organism>
<accession>A0A2G5H7D8</accession>
<proteinExistence type="inferred from homology"/>
<dbReference type="EMBL" id="CP134188">
    <property type="protein sequence ID" value="WPB02728.1"/>
    <property type="molecule type" value="Genomic_DNA"/>
</dbReference>
<dbReference type="Proteomes" id="UP000230605">
    <property type="component" value="Chromosome 5"/>
</dbReference>
<keyword evidence="3" id="KW-0560">Oxidoreductase</keyword>
<dbReference type="OrthoDB" id="37659at2759"/>
<gene>
    <name evidence="4" type="ORF">CB0940_06813</name>
    <name evidence="5" type="ORF">RHO25_007364</name>
</gene>
<dbReference type="Proteomes" id="UP001302367">
    <property type="component" value="Chromosome 5"/>
</dbReference>
<dbReference type="Pfam" id="PF13561">
    <property type="entry name" value="adh_short_C2"/>
    <property type="match status" value="1"/>
</dbReference>
<dbReference type="SUPFAM" id="SSF51735">
    <property type="entry name" value="NAD(P)-binding Rossmann-fold domains"/>
    <property type="match status" value="1"/>
</dbReference>
<keyword evidence="2" id="KW-0521">NADP</keyword>
<dbReference type="PRINTS" id="PR00080">
    <property type="entry name" value="SDRFAMILY"/>
</dbReference>
<evidence type="ECO:0000313" key="6">
    <source>
        <dbReference type="Proteomes" id="UP000230605"/>
    </source>
</evidence>
<dbReference type="EMBL" id="LKMD01000108">
    <property type="protein sequence ID" value="PIA88456.1"/>
    <property type="molecule type" value="Genomic_DNA"/>
</dbReference>
<dbReference type="GO" id="GO:0016616">
    <property type="term" value="F:oxidoreductase activity, acting on the CH-OH group of donors, NAD or NADP as acceptor"/>
    <property type="evidence" value="ECO:0007669"/>
    <property type="project" value="TreeGrafter"/>
</dbReference>
<dbReference type="AlphaFoldDB" id="A0A2G5H7D8"/>